<dbReference type="Proteomes" id="UP000235916">
    <property type="component" value="Unassembled WGS sequence"/>
</dbReference>
<feature type="site" description="The binding site for the sugar molecule has not yet been established, but C-87 may be involved" evidence="3">
    <location>
        <position position="117"/>
    </location>
</feature>
<dbReference type="GO" id="GO:0042882">
    <property type="term" value="P:L-arabinose transmembrane transport"/>
    <property type="evidence" value="ECO:0007669"/>
    <property type="project" value="InterPro"/>
</dbReference>
<accession>A0A2N8KRS5</accession>
<comment type="caution">
    <text evidence="6">The sequence shown here is derived from an EMBL/GenBank/DDBJ whole genome shotgun (WGS) entry which is preliminary data.</text>
</comment>
<evidence type="ECO:0000256" key="1">
    <source>
        <dbReference type="ARBA" id="ARBA00004418"/>
    </source>
</evidence>
<reference evidence="6 7" key="1">
    <citation type="submission" date="2018-01" db="EMBL/GenBank/DDBJ databases">
        <title>Draft genome sequence of Paucibacter aquatile CR182 isolated from freshwater of the Nakdong River.</title>
        <authorList>
            <person name="Choi A."/>
            <person name="Chung E.J."/>
        </authorList>
    </citation>
    <scope>NUCLEOTIDE SEQUENCE [LARGE SCALE GENOMIC DNA]</scope>
    <source>
        <strain evidence="6 7">CR182</strain>
    </source>
</reference>
<dbReference type="GO" id="GO:0030246">
    <property type="term" value="F:carbohydrate binding"/>
    <property type="evidence" value="ECO:0007669"/>
    <property type="project" value="TreeGrafter"/>
</dbReference>
<dbReference type="PANTHER" id="PTHR30036">
    <property type="entry name" value="D-XYLOSE-BINDING PERIPLASMIC PROTEIN"/>
    <property type="match status" value="1"/>
</dbReference>
<dbReference type="Gene3D" id="3.40.50.2300">
    <property type="match status" value="2"/>
</dbReference>
<protein>
    <submittedName>
        <fullName evidence="6">Sugar ABC transporter substrate-binding protein</fullName>
    </submittedName>
</protein>
<evidence type="ECO:0000313" key="7">
    <source>
        <dbReference type="Proteomes" id="UP000235916"/>
    </source>
</evidence>
<dbReference type="InterPro" id="IPR050555">
    <property type="entry name" value="Bact_Solute-Bind_Prot2"/>
</dbReference>
<dbReference type="AlphaFoldDB" id="A0A2N8KRS5"/>
<feature type="chain" id="PRO_5014614585" evidence="4">
    <location>
        <begin position="50"/>
        <end position="356"/>
    </location>
</feature>
<sequence length="356" mass="37062">MKPTATPSPDAATALPLPPARRAICRRLALAAGSAALLSAGLLSTAALAADAASPVKIGFIIKQVDEPWFQDEWRHAEQAAKDKGFTLIKIAAPDGDKLLSAIDNLAAQRAQGMIVCAPDVKLGPALQARARQANLKLISVDDRLVNGASKPIEAIAHVGISAGAIGAQVGEALLAEVKKRGWKLAEVGALRVTYDQLSTSKERTDGSSAVLTQAGLPAANIVSAPMPKADTENAFNAATVALTQNPKFKQWLVFGPNDEAVLGGVRASEGKGFKAASVIGVGIGGSQSAVNEFSKAEPTGFVATVMLSPRKHGYDTAVAMFEWIKNGKEPPKLTLTSGTLADRANFKQMRTSLGL</sequence>
<proteinExistence type="inferred from homology"/>
<dbReference type="InterPro" id="IPR001761">
    <property type="entry name" value="Peripla_BP/Lac1_sug-bd_dom"/>
</dbReference>
<dbReference type="InterPro" id="IPR006311">
    <property type="entry name" value="TAT_signal"/>
</dbReference>
<comment type="subcellular location">
    <subcellularLocation>
        <location evidence="1">Periplasm</location>
    </subcellularLocation>
</comment>
<dbReference type="CDD" id="cd01540">
    <property type="entry name" value="PBP1_arabinose_binding"/>
    <property type="match status" value="1"/>
</dbReference>
<comment type="similarity">
    <text evidence="2">Belongs to the bacterial solute-binding protein 2 family.</text>
</comment>
<dbReference type="Pfam" id="PF00532">
    <property type="entry name" value="Peripla_BP_1"/>
    <property type="match status" value="1"/>
</dbReference>
<dbReference type="PIRSF" id="PIRSF002816">
    <property type="entry name" value="AraF"/>
    <property type="match status" value="1"/>
</dbReference>
<dbReference type="OrthoDB" id="7833812at2"/>
<organism evidence="6 7">
    <name type="scientific">Kinneretia aquatilis</name>
    <dbReference type="NCBI Taxonomy" id="2070761"/>
    <lineage>
        <taxon>Bacteria</taxon>
        <taxon>Pseudomonadati</taxon>
        <taxon>Pseudomonadota</taxon>
        <taxon>Betaproteobacteria</taxon>
        <taxon>Burkholderiales</taxon>
        <taxon>Sphaerotilaceae</taxon>
        <taxon>Roseateles</taxon>
    </lineage>
</organism>
<feature type="signal peptide" evidence="4">
    <location>
        <begin position="1"/>
        <end position="49"/>
    </location>
</feature>
<dbReference type="PANTHER" id="PTHR30036:SF6">
    <property type="entry name" value="L-ARABINOSE-BINDING PERIPLASMIC PROTEIN"/>
    <property type="match status" value="1"/>
</dbReference>
<feature type="domain" description="Periplasmic binding protein/LacI sugar binding" evidence="5">
    <location>
        <begin position="57"/>
        <end position="333"/>
    </location>
</feature>
<dbReference type="GO" id="GO:0030288">
    <property type="term" value="C:outer membrane-bounded periplasmic space"/>
    <property type="evidence" value="ECO:0007669"/>
    <property type="project" value="TreeGrafter"/>
</dbReference>
<keyword evidence="7" id="KW-1185">Reference proteome</keyword>
<gene>
    <name evidence="6" type="ORF">C1O66_20765</name>
</gene>
<keyword evidence="4" id="KW-0732">Signal</keyword>
<dbReference type="EMBL" id="POSP01000004">
    <property type="protein sequence ID" value="PND36161.1"/>
    <property type="molecule type" value="Genomic_DNA"/>
</dbReference>
<dbReference type="InterPro" id="IPR026266">
    <property type="entry name" value="AraF"/>
</dbReference>
<evidence type="ECO:0000313" key="6">
    <source>
        <dbReference type="EMBL" id="PND36161.1"/>
    </source>
</evidence>
<dbReference type="PROSITE" id="PS51318">
    <property type="entry name" value="TAT"/>
    <property type="match status" value="1"/>
</dbReference>
<dbReference type="InterPro" id="IPR028082">
    <property type="entry name" value="Peripla_BP_I"/>
</dbReference>
<evidence type="ECO:0000256" key="3">
    <source>
        <dbReference type="PIRSR" id="PIRSR002816-1"/>
    </source>
</evidence>
<evidence type="ECO:0000259" key="5">
    <source>
        <dbReference type="Pfam" id="PF00532"/>
    </source>
</evidence>
<evidence type="ECO:0000256" key="4">
    <source>
        <dbReference type="SAM" id="SignalP"/>
    </source>
</evidence>
<name>A0A2N8KRS5_9BURK</name>
<dbReference type="SUPFAM" id="SSF53822">
    <property type="entry name" value="Periplasmic binding protein-like I"/>
    <property type="match status" value="1"/>
</dbReference>
<evidence type="ECO:0000256" key="2">
    <source>
        <dbReference type="ARBA" id="ARBA00007639"/>
    </source>
</evidence>